<dbReference type="InterPro" id="IPR016181">
    <property type="entry name" value="Acyl_CoA_acyltransferase"/>
</dbReference>
<keyword evidence="1 4" id="KW-0808">Transferase</keyword>
<feature type="domain" description="N-acetyltransferase" evidence="3">
    <location>
        <begin position="3"/>
        <end position="166"/>
    </location>
</feature>
<gene>
    <name evidence="4" type="ORF">SAMN05421739_101874</name>
</gene>
<dbReference type="SUPFAM" id="SSF55729">
    <property type="entry name" value="Acyl-CoA N-acyltransferases (Nat)"/>
    <property type="match status" value="1"/>
</dbReference>
<dbReference type="Proteomes" id="UP000198724">
    <property type="component" value="Unassembled WGS sequence"/>
</dbReference>
<dbReference type="RefSeq" id="WP_092099241.1">
    <property type="nucleotide sequence ID" value="NZ_FOOT01000001.1"/>
</dbReference>
<dbReference type="EMBL" id="FOOT01000001">
    <property type="protein sequence ID" value="SFG08445.1"/>
    <property type="molecule type" value="Genomic_DNA"/>
</dbReference>
<accession>A0A1I2NWZ2</accession>
<keyword evidence="5" id="KW-1185">Reference proteome</keyword>
<organism evidence="4 5">
    <name type="scientific">Pontibacter chinhatensis</name>
    <dbReference type="NCBI Taxonomy" id="1436961"/>
    <lineage>
        <taxon>Bacteria</taxon>
        <taxon>Pseudomonadati</taxon>
        <taxon>Bacteroidota</taxon>
        <taxon>Cytophagia</taxon>
        <taxon>Cytophagales</taxon>
        <taxon>Hymenobacteraceae</taxon>
        <taxon>Pontibacter</taxon>
    </lineage>
</organism>
<dbReference type="CDD" id="cd04301">
    <property type="entry name" value="NAT_SF"/>
    <property type="match status" value="1"/>
</dbReference>
<dbReference type="InterPro" id="IPR050832">
    <property type="entry name" value="Bact_Acetyltransf"/>
</dbReference>
<dbReference type="OrthoDB" id="9789603at2"/>
<evidence type="ECO:0000256" key="2">
    <source>
        <dbReference type="ARBA" id="ARBA00023315"/>
    </source>
</evidence>
<dbReference type="Pfam" id="PF00583">
    <property type="entry name" value="Acetyltransf_1"/>
    <property type="match status" value="1"/>
</dbReference>
<protein>
    <submittedName>
        <fullName evidence="4">Acetyltransferase (GNAT) family protein</fullName>
    </submittedName>
</protein>
<dbReference type="STRING" id="1436961.SAMN05421739_101874"/>
<name>A0A1I2NWZ2_9BACT</name>
<dbReference type="GO" id="GO:0016747">
    <property type="term" value="F:acyltransferase activity, transferring groups other than amino-acyl groups"/>
    <property type="evidence" value="ECO:0007669"/>
    <property type="project" value="InterPro"/>
</dbReference>
<dbReference type="PANTHER" id="PTHR43877">
    <property type="entry name" value="AMINOALKYLPHOSPHONATE N-ACETYLTRANSFERASE-RELATED-RELATED"/>
    <property type="match status" value="1"/>
</dbReference>
<evidence type="ECO:0000313" key="5">
    <source>
        <dbReference type="Proteomes" id="UP000198724"/>
    </source>
</evidence>
<evidence type="ECO:0000259" key="3">
    <source>
        <dbReference type="PROSITE" id="PS51186"/>
    </source>
</evidence>
<dbReference type="AlphaFoldDB" id="A0A1I2NWZ2"/>
<dbReference type="PROSITE" id="PS51186">
    <property type="entry name" value="GNAT"/>
    <property type="match status" value="1"/>
</dbReference>
<evidence type="ECO:0000256" key="1">
    <source>
        <dbReference type="ARBA" id="ARBA00022679"/>
    </source>
</evidence>
<evidence type="ECO:0000313" key="4">
    <source>
        <dbReference type="EMBL" id="SFG08445.1"/>
    </source>
</evidence>
<reference evidence="5" key="1">
    <citation type="submission" date="2016-10" db="EMBL/GenBank/DDBJ databases">
        <authorList>
            <person name="Varghese N."/>
            <person name="Submissions S."/>
        </authorList>
    </citation>
    <scope>NUCLEOTIDE SEQUENCE [LARGE SCALE GENOMIC DNA]</scope>
    <source>
        <strain evidence="5">LP51</strain>
    </source>
</reference>
<dbReference type="InterPro" id="IPR000182">
    <property type="entry name" value="GNAT_dom"/>
</dbReference>
<dbReference type="Gene3D" id="3.40.630.30">
    <property type="match status" value="1"/>
</dbReference>
<proteinExistence type="predicted"/>
<sequence>MAIQIREIEKDRIAELVTYVRNFRKELFPMIDHSVVPEDLANFEACYMADDNAVFLVATDASGSIIGTIGMRRYDHRFAHLDYTGQVINEVLKLYVEPAYRRKGLGRALVNALKSEAWQRGIETLYLHTHPFLSGAYEFWAKQGFRMVCQDDTEIFRTIHMDLAMIGAAGAAEIDAEIILEL</sequence>
<keyword evidence="2" id="KW-0012">Acyltransferase</keyword>